<dbReference type="Pfam" id="PF01757">
    <property type="entry name" value="Acyl_transf_3"/>
    <property type="match status" value="1"/>
</dbReference>
<dbReference type="EMBL" id="JBEGCJ010000002">
    <property type="protein sequence ID" value="MEQ6916868.1"/>
    <property type="molecule type" value="Genomic_DNA"/>
</dbReference>
<dbReference type="PANTHER" id="PTHR23028">
    <property type="entry name" value="ACETYLTRANSFERASE"/>
    <property type="match status" value="1"/>
</dbReference>
<name>A0ABV1NCU3_9GAMM</name>
<dbReference type="InterPro" id="IPR050879">
    <property type="entry name" value="Acyltransferase_3"/>
</dbReference>
<keyword evidence="4" id="KW-0012">Acyltransferase</keyword>
<dbReference type="InterPro" id="IPR043968">
    <property type="entry name" value="SGNH"/>
</dbReference>
<keyword evidence="1" id="KW-1133">Transmembrane helix</keyword>
<keyword evidence="5" id="KW-1185">Reference proteome</keyword>
<dbReference type="Proteomes" id="UP001442468">
    <property type="component" value="Unassembled WGS sequence"/>
</dbReference>
<feature type="transmembrane region" description="Helical" evidence="1">
    <location>
        <begin position="144"/>
        <end position="172"/>
    </location>
</feature>
<feature type="transmembrane region" description="Helical" evidence="1">
    <location>
        <begin position="350"/>
        <end position="370"/>
    </location>
</feature>
<dbReference type="PANTHER" id="PTHR23028:SF53">
    <property type="entry name" value="ACYL_TRANSF_3 DOMAIN-CONTAINING PROTEIN"/>
    <property type="match status" value="1"/>
</dbReference>
<proteinExistence type="predicted"/>
<feature type="transmembrane region" description="Helical" evidence="1">
    <location>
        <begin position="249"/>
        <end position="268"/>
    </location>
</feature>
<evidence type="ECO:0000313" key="5">
    <source>
        <dbReference type="Proteomes" id="UP001442468"/>
    </source>
</evidence>
<organism evidence="4 5">
    <name type="scientific">Halomonas aquatica</name>
    <dbReference type="NCBI Taxonomy" id="3151123"/>
    <lineage>
        <taxon>Bacteria</taxon>
        <taxon>Pseudomonadati</taxon>
        <taxon>Pseudomonadota</taxon>
        <taxon>Gammaproteobacteria</taxon>
        <taxon>Oceanospirillales</taxon>
        <taxon>Halomonadaceae</taxon>
        <taxon>Halomonas</taxon>
    </lineage>
</organism>
<comment type="caution">
    <text evidence="4">The sequence shown here is derived from an EMBL/GenBank/DDBJ whole genome shotgun (WGS) entry which is preliminary data.</text>
</comment>
<protein>
    <submittedName>
        <fullName evidence="4">Acyltransferase family protein</fullName>
        <ecNumber evidence="4">2.3.1.-</ecNumber>
    </submittedName>
</protein>
<evidence type="ECO:0000259" key="2">
    <source>
        <dbReference type="Pfam" id="PF01757"/>
    </source>
</evidence>
<feature type="transmembrane region" description="Helical" evidence="1">
    <location>
        <begin position="280"/>
        <end position="296"/>
    </location>
</feature>
<feature type="transmembrane region" description="Helical" evidence="1">
    <location>
        <begin position="72"/>
        <end position="91"/>
    </location>
</feature>
<dbReference type="Pfam" id="PF19040">
    <property type="entry name" value="SGNH"/>
    <property type="match status" value="1"/>
</dbReference>
<keyword evidence="4" id="KW-0808">Transferase</keyword>
<dbReference type="InterPro" id="IPR002656">
    <property type="entry name" value="Acyl_transf_3_dom"/>
</dbReference>
<dbReference type="GO" id="GO:0016746">
    <property type="term" value="F:acyltransferase activity"/>
    <property type="evidence" value="ECO:0007669"/>
    <property type="project" value="UniProtKB-KW"/>
</dbReference>
<sequence>MQYRPEVDGLRAVAVLPVILFHAGFSTFSGGFVGVDVFFVISGYLITTIVYQEMAQGRFSMWRFYERRALRILPALFVVCLACIPFAWLWMMPTEFKDFSQSLVGVATFTSNILFSSDSGYFAEPAELKPLLHTWSLAVEEQFYILYPPLLLVLCRFVPEHLFLIISLGTLYSLGLAHLSDNFYLLPSRAWELGVGALVALYLHHSDAQRLPDKNTSAPTNRKLREVSGLFGLALIAYAVLIFDETTPFPSLWTLIPVLGTALIILAADRDTLAGRLLSLRLLVGIGLISYSAYLWHQPLFAFARIRLFDGVPIWVYWFLTVLTFALAWLTWLAIEIPARKRLKLPRMQVLSAALAGCLVIGVVGGLGSANQGHTSRNAVAVELAAWKDNKSPYRGACHNPDSPQEACVIGEDSQPPIYVWGDSHGVELAWQLSERLQPKMISVKPLTHSGCQPTTGVHRLGDRKCPEHKDAIFRYLTNKAEPSTVVLVARWPLNAEGSRFNNREGGVEYGIDATVFPDGWNGGSEDDRIDQIGQAVGATVTGLLQANHRIVIVYPVPEVGWDVPAYLARKTLLEGESSALLSTSHQVYLDRSANARDYLDAIPDNENLLRVRPAELYCDNFIPDRCIAQLPDGRPLYFDDDHPNEIGARMIAKEILRSMLAEGWLSNQPVSQVANNKIQ</sequence>
<feature type="transmembrane region" description="Helical" evidence="1">
    <location>
        <begin position="31"/>
        <end position="51"/>
    </location>
</feature>
<feature type="domain" description="SGNH" evidence="3">
    <location>
        <begin position="398"/>
        <end position="657"/>
    </location>
</feature>
<evidence type="ECO:0000256" key="1">
    <source>
        <dbReference type="SAM" id="Phobius"/>
    </source>
</evidence>
<dbReference type="RefSeq" id="WP_349761126.1">
    <property type="nucleotide sequence ID" value="NZ_JBEGCJ010000002.1"/>
</dbReference>
<dbReference type="EC" id="2.3.1.-" evidence="4"/>
<keyword evidence="1" id="KW-0472">Membrane</keyword>
<accession>A0ABV1NCU3</accession>
<feature type="transmembrane region" description="Helical" evidence="1">
    <location>
        <begin position="316"/>
        <end position="338"/>
    </location>
</feature>
<feature type="domain" description="Acyltransferase 3" evidence="2">
    <location>
        <begin position="6"/>
        <end position="332"/>
    </location>
</feature>
<gene>
    <name evidence="4" type="ORF">ABE960_04930</name>
</gene>
<reference evidence="4 5" key="1">
    <citation type="submission" date="2024-05" db="EMBL/GenBank/DDBJ databases">
        <title>Halomonas sp. SSM6 16S ribosomal RNA gene Genome sequencing and assembly.</title>
        <authorList>
            <person name="Yook S."/>
        </authorList>
    </citation>
    <scope>NUCLEOTIDE SEQUENCE [LARGE SCALE GENOMIC DNA]</scope>
    <source>
        <strain evidence="4 5">SSM6</strain>
    </source>
</reference>
<keyword evidence="1" id="KW-0812">Transmembrane</keyword>
<evidence type="ECO:0000259" key="3">
    <source>
        <dbReference type="Pfam" id="PF19040"/>
    </source>
</evidence>
<feature type="transmembrane region" description="Helical" evidence="1">
    <location>
        <begin position="224"/>
        <end position="243"/>
    </location>
</feature>
<evidence type="ECO:0000313" key="4">
    <source>
        <dbReference type="EMBL" id="MEQ6916868.1"/>
    </source>
</evidence>